<sequence length="1610" mass="183487">MDRLQDSSSSSRLEEGFSIAHSILNDNSSLFSQDKPIYVNDFIYFPLSPINKPNHSNQTEKNSSEDKILENNLNNWVKYLLVPNLPSLFLLKELPKETQNVPFLDALIRYKVESYRSLWAIRVFGLSKALSKWATDSGRLLYYKSDDATRISLSYSDLNKLMDSYTIKWTHFVLEYLDKYLAQARSIAIHRNLNDFPDSFVDSILWSKQRNSFFSIVESCNSNSNMLKQMNSLELRNTSLKNSSINLFLDSYDFLTPLIKSLGNSSRLHKSSIFVCNYLESFNIEDSSHHTVFDSKSSLHVSILFFILWSLSPYFDASPKTNQKLGYNSRLLFASTVLKKWSLITKEISEIYQTIHKPDSVVSFYEKLYLLKKIDNERSIMDYTLSVSNISKFKYSDDINSENNLSKLIASLLPFFSSYVNLLELPADSSTPQSLSNSPLISPLSNQPLKKLNLIYPISYDNKDLEALDAVLFDELPKVINNFNRSSIFSVFSSKLFEKVTSDFVVKQVKVGVENWKVVTRSGTSLLNARQFITIVKLYESSNSYFKLIDILDWIINYKYSSEYVEDLAYKAILKLFLTFSLYKRILLIQNSLLKCCLGDPNSIVADKFNFNSLLALRRFRKLCNHNSVDLEIDYDSVVEIEGKFVSWRAKTQKRLMIQSLNSLIQKNITNPELQKIFADNFNTTILGALDETIGKVNSDLPNVSNESKTISSKVFESSLVDLYTQLKKKFVGDYDYDYNYEYNYTGFESKYSKDYSSSVNSINSNLPTITNEQEYNSLKTFTLIEICMKSSLSLIEKSYLSSSKSGISIYQVSSTFWRYLNFILAISDIDMLGDEFKNIIFKFISLILDPSTSNVSIELSKARAYWISLTLLGSGYLSVGDLIEIIRDKLSKFCQNKNRLTCWFQVLTVIETLQILLLHTNCIKNEKTPSSFINSKAHFWTSLEIYQIEFAWSLENYESTFFISQNLIQIAGTFSLLSKTLLDLLTEQNSFSNRKNIQEYSICSSLNPVIQCELLVLYNRIGSYFSLISTIPSIINKSQSVNVEKYNRVEPVTSSLTGSNLTDDEFLNSTDAHSVYSNVFKNFIESSALDNVSKQKLIITNLLLNQPILSNAELEKNNLWQDKIKQSIMSFSGSTLAEVWHRARAAIQYWYFMTVSSQNEDFGILNEKCANTINNIYNYLLISFGSSDTNIEDLELGNSALKILDLCIDEIPSCKNPQKYIKSIICIDEKKASDILFKTKFSINNEKAELSSISSPSSVENYVSEFFISKLASLIFGELLSIYSFLEIEFLNRLTDLKSSSTNTKDFDYLSSNLTKNHVDKCINYFLIHAAPLVQKLNKKIQLKIIILISIRLFGFTNCDDDLANCSKIKNSLSPGDISSTNPNLIHHVCFKDMSIFSVSQMNSNFLGAFRRITETSAIGLLSIFENVLKGFNSKLTDSKNSALDDIMLEKHEEMLSPNIVTKILKNFGLKGGADSDIGKPVKGNQNSDSSLNSYLEDHKTVFKDFMVYTESFLDYILSFSKSISYSINNSLYSLLLLDTYGASDYINNNINSTSADPSTPGKSASFSNNNKDISDINSMAYSLNLQIRKNTKFCYESTGILVYTRRDI</sequence>
<comment type="caution">
    <text evidence="1">The sequence shown here is derived from an EMBL/GenBank/DDBJ whole genome shotgun (WGS) entry which is preliminary data.</text>
</comment>
<organism evidence="1 2">
    <name type="scientific">Smittium culicis</name>
    <dbReference type="NCBI Taxonomy" id="133412"/>
    <lineage>
        <taxon>Eukaryota</taxon>
        <taxon>Fungi</taxon>
        <taxon>Fungi incertae sedis</taxon>
        <taxon>Zoopagomycota</taxon>
        <taxon>Kickxellomycotina</taxon>
        <taxon>Harpellomycetes</taxon>
        <taxon>Harpellales</taxon>
        <taxon>Legeriomycetaceae</taxon>
        <taxon>Smittium</taxon>
    </lineage>
</organism>
<name>A0A1R1YRM8_9FUNG</name>
<accession>A0A1R1YRM8</accession>
<proteinExistence type="predicted"/>
<reference evidence="2" key="1">
    <citation type="submission" date="2017-01" db="EMBL/GenBank/DDBJ databases">
        <authorList>
            <person name="Wang Y."/>
            <person name="White M."/>
            <person name="Kvist S."/>
            <person name="Moncalvo J.-M."/>
        </authorList>
    </citation>
    <scope>NUCLEOTIDE SEQUENCE [LARGE SCALE GENOMIC DNA]</scope>
    <source>
        <strain evidence="2">ID-206-W2</strain>
    </source>
</reference>
<dbReference type="OrthoDB" id="5600064at2759"/>
<dbReference type="EMBL" id="LSSM01000251">
    <property type="protein sequence ID" value="OMJ29553.1"/>
    <property type="molecule type" value="Genomic_DNA"/>
</dbReference>
<dbReference type="Proteomes" id="UP000187429">
    <property type="component" value="Unassembled WGS sequence"/>
</dbReference>
<protein>
    <recommendedName>
        <fullName evidence="3">Mediator of RNA polymerase II transcription subunit 12</fullName>
    </recommendedName>
</protein>
<evidence type="ECO:0008006" key="3">
    <source>
        <dbReference type="Google" id="ProtNLM"/>
    </source>
</evidence>
<evidence type="ECO:0000313" key="2">
    <source>
        <dbReference type="Proteomes" id="UP000187429"/>
    </source>
</evidence>
<keyword evidence="2" id="KW-1185">Reference proteome</keyword>
<gene>
    <name evidence="1" type="ORF">AYI69_g942</name>
</gene>
<evidence type="ECO:0000313" key="1">
    <source>
        <dbReference type="EMBL" id="OMJ29553.1"/>
    </source>
</evidence>